<reference evidence="9" key="1">
    <citation type="submission" date="2015-01" db="EMBL/GenBank/DDBJ databases">
        <title>Complete Mitochondrial Genome of Bangia fuscopurpurea OUPT01: Insights of Evolution And Variant Exploration Among Bangiaceae Algae.</title>
        <authorList>
            <person name="Bi G."/>
            <person name="Cao M."/>
            <person name="Mao Y."/>
        </authorList>
    </citation>
    <scope>NUCLEOTIDE SEQUENCE</scope>
    <source>
        <strain evidence="9">OUPT01</strain>
    </source>
</reference>
<evidence type="ECO:0000256" key="6">
    <source>
        <dbReference type="ARBA" id="ARBA00023310"/>
    </source>
</evidence>
<evidence type="ECO:0000256" key="1">
    <source>
        <dbReference type="ARBA" id="ARBA00004325"/>
    </source>
</evidence>
<sequence length="134" mass="15719">MPQLDRVVIFTQIFWLFSVFLIAYISYTHFVLSSLLKIFLVRWWKLRKDITQIALKLRLTKFLVNSNIQLLRKIYFVVKNVLLSLAKSLSENHLSKSKLYLSDLNSLVLKVSVETSLYTSKSITKSGTYSHWTQ</sequence>
<evidence type="ECO:0000256" key="4">
    <source>
        <dbReference type="ARBA" id="ARBA00023128"/>
    </source>
</evidence>
<keyword evidence="2 7" id="KW-0812">Transmembrane</keyword>
<proteinExistence type="predicted"/>
<dbReference type="AlphaFoldDB" id="A0A0E3JXP6"/>
<dbReference type="GO" id="GO:0006754">
    <property type="term" value="P:ATP biosynthetic process"/>
    <property type="evidence" value="ECO:0007669"/>
    <property type="project" value="UniProtKB-KW"/>
</dbReference>
<evidence type="ECO:0000256" key="7">
    <source>
        <dbReference type="SAM" id="Phobius"/>
    </source>
</evidence>
<evidence type="ECO:0000256" key="2">
    <source>
        <dbReference type="ARBA" id="ARBA00022692"/>
    </source>
</evidence>
<evidence type="ECO:0000256" key="5">
    <source>
        <dbReference type="ARBA" id="ARBA00023136"/>
    </source>
</evidence>
<keyword evidence="3 7" id="KW-1133">Transmembrane helix</keyword>
<geneLocation type="mitochondrion" evidence="9"/>
<dbReference type="Pfam" id="PF02326">
    <property type="entry name" value="YMF19"/>
    <property type="match status" value="1"/>
</dbReference>
<protein>
    <submittedName>
        <fullName evidence="9">ATP synthase F0 subunit 8</fullName>
    </submittedName>
</protein>
<organism evidence="9">
    <name type="scientific">Bangia fuscopurpurea</name>
    <name type="common">Red alga</name>
    <name type="synonym">Conferva fuscopurpurea</name>
    <dbReference type="NCBI Taxonomy" id="101920"/>
    <lineage>
        <taxon>Eukaryota</taxon>
        <taxon>Rhodophyta</taxon>
        <taxon>Bangiophyceae</taxon>
        <taxon>Bangiales</taxon>
        <taxon>Bangiaceae</taxon>
        <taxon>Bangia</taxon>
    </lineage>
</organism>
<feature type="transmembrane region" description="Helical" evidence="7">
    <location>
        <begin position="12"/>
        <end position="40"/>
    </location>
</feature>
<gene>
    <name evidence="9" type="primary">atp8</name>
</gene>
<evidence type="ECO:0000259" key="8">
    <source>
        <dbReference type="Pfam" id="PF02326"/>
    </source>
</evidence>
<keyword evidence="5 7" id="KW-0472">Membrane</keyword>
<keyword evidence="4 9" id="KW-0496">Mitochondrion</keyword>
<accession>A0A0E3JXP6</accession>
<dbReference type="RefSeq" id="YP_009132728.1">
    <property type="nucleotide sequence ID" value="NC_026905.1"/>
</dbReference>
<evidence type="ECO:0000313" key="9">
    <source>
        <dbReference type="EMBL" id="AKA66493.1"/>
    </source>
</evidence>
<keyword evidence="6" id="KW-0066">ATP synthesis</keyword>
<name>A0A0E3JXP6_BANFU</name>
<dbReference type="EMBL" id="KP710961">
    <property type="protein sequence ID" value="AKA66493.1"/>
    <property type="molecule type" value="Genomic_DNA"/>
</dbReference>
<dbReference type="GeneID" id="24143483"/>
<dbReference type="InterPro" id="IPR003319">
    <property type="entry name" value="YMF19-like_N"/>
</dbReference>
<dbReference type="GO" id="GO:0031966">
    <property type="term" value="C:mitochondrial membrane"/>
    <property type="evidence" value="ECO:0007669"/>
    <property type="project" value="UniProtKB-SubCell"/>
</dbReference>
<comment type="subcellular location">
    <subcellularLocation>
        <location evidence="1">Mitochondrion membrane</location>
    </subcellularLocation>
</comment>
<feature type="domain" description="ATP synthase YMF19-like N-terminal" evidence="8">
    <location>
        <begin position="2"/>
        <end position="76"/>
    </location>
</feature>
<evidence type="ECO:0000256" key="3">
    <source>
        <dbReference type="ARBA" id="ARBA00022989"/>
    </source>
</evidence>